<dbReference type="PANTHER" id="PTHR43861:SF3">
    <property type="entry name" value="PUTATIVE (AFU_ORTHOLOGUE AFUA_2G14390)-RELATED"/>
    <property type="match status" value="1"/>
</dbReference>
<evidence type="ECO:0000313" key="5">
    <source>
        <dbReference type="Proteomes" id="UP001596392"/>
    </source>
</evidence>
<organism evidence="4 5">
    <name type="scientific">Catellatospora aurea</name>
    <dbReference type="NCBI Taxonomy" id="1337874"/>
    <lineage>
        <taxon>Bacteria</taxon>
        <taxon>Bacillati</taxon>
        <taxon>Actinomycetota</taxon>
        <taxon>Actinomycetes</taxon>
        <taxon>Micromonosporales</taxon>
        <taxon>Micromonosporaceae</taxon>
        <taxon>Catellatospora</taxon>
    </lineage>
</organism>
<gene>
    <name evidence="4" type="ORF">ACFQO7_04220</name>
</gene>
<dbReference type="GO" id="GO:0102208">
    <property type="term" value="F:2-polyprenyl-6-hydroxyphenol methylase activity"/>
    <property type="evidence" value="ECO:0007669"/>
    <property type="project" value="UniProtKB-EC"/>
</dbReference>
<dbReference type="EC" id="2.1.1.222" evidence="4"/>
<dbReference type="Gene3D" id="3.40.50.150">
    <property type="entry name" value="Vaccinia Virus protein VP39"/>
    <property type="match status" value="1"/>
</dbReference>
<name>A0ABW2GNQ4_9ACTN</name>
<evidence type="ECO:0000256" key="2">
    <source>
        <dbReference type="SAM" id="MobiDB-lite"/>
    </source>
</evidence>
<dbReference type="Proteomes" id="UP001596392">
    <property type="component" value="Unassembled WGS sequence"/>
</dbReference>
<dbReference type="InterPro" id="IPR029063">
    <property type="entry name" value="SAM-dependent_MTases_sf"/>
</dbReference>
<dbReference type="EC" id="2.1.1.64" evidence="4"/>
<evidence type="ECO:0000313" key="4">
    <source>
        <dbReference type="EMBL" id="MFC7241682.1"/>
    </source>
</evidence>
<dbReference type="EMBL" id="JBHTAC010000003">
    <property type="protein sequence ID" value="MFC7241682.1"/>
    <property type="molecule type" value="Genomic_DNA"/>
</dbReference>
<evidence type="ECO:0000259" key="3">
    <source>
        <dbReference type="Pfam" id="PF13649"/>
    </source>
</evidence>
<comment type="caution">
    <text evidence="4">The sequence shown here is derived from an EMBL/GenBank/DDBJ whole genome shotgun (WGS) entry which is preliminary data.</text>
</comment>
<feature type="region of interest" description="Disordered" evidence="2">
    <location>
        <begin position="17"/>
        <end position="57"/>
    </location>
</feature>
<reference evidence="5" key="1">
    <citation type="journal article" date="2019" name="Int. J. Syst. Evol. Microbiol.">
        <title>The Global Catalogue of Microorganisms (GCM) 10K type strain sequencing project: providing services to taxonomists for standard genome sequencing and annotation.</title>
        <authorList>
            <consortium name="The Broad Institute Genomics Platform"/>
            <consortium name="The Broad Institute Genome Sequencing Center for Infectious Disease"/>
            <person name="Wu L."/>
            <person name="Ma J."/>
        </authorList>
    </citation>
    <scope>NUCLEOTIDE SEQUENCE [LARGE SCALE GENOMIC DNA]</scope>
    <source>
        <strain evidence="5">CGMCC 1.9106</strain>
    </source>
</reference>
<dbReference type="PANTHER" id="PTHR43861">
    <property type="entry name" value="TRANS-ACONITATE 2-METHYLTRANSFERASE-RELATED"/>
    <property type="match status" value="1"/>
</dbReference>
<dbReference type="Pfam" id="PF13649">
    <property type="entry name" value="Methyltransf_25"/>
    <property type="match status" value="1"/>
</dbReference>
<keyword evidence="1 4" id="KW-0808">Transferase</keyword>
<dbReference type="CDD" id="cd02440">
    <property type="entry name" value="AdoMet_MTases"/>
    <property type="match status" value="1"/>
</dbReference>
<evidence type="ECO:0000256" key="1">
    <source>
        <dbReference type="ARBA" id="ARBA00022679"/>
    </source>
</evidence>
<dbReference type="InterPro" id="IPR041698">
    <property type="entry name" value="Methyltransf_25"/>
</dbReference>
<feature type="domain" description="Methyltransferase" evidence="3">
    <location>
        <begin position="73"/>
        <end position="167"/>
    </location>
</feature>
<proteinExistence type="predicted"/>
<dbReference type="SUPFAM" id="SSF53335">
    <property type="entry name" value="S-adenosyl-L-methionine-dependent methyltransferases"/>
    <property type="match status" value="1"/>
</dbReference>
<dbReference type="RefSeq" id="WP_376805136.1">
    <property type="nucleotide sequence ID" value="NZ_JBHTAC010000003.1"/>
</dbReference>
<feature type="compositionally biased region" description="Basic residues" evidence="2">
    <location>
        <begin position="30"/>
        <end position="42"/>
    </location>
</feature>
<dbReference type="GO" id="GO:0032259">
    <property type="term" value="P:methylation"/>
    <property type="evidence" value="ECO:0007669"/>
    <property type="project" value="UniProtKB-KW"/>
</dbReference>
<protein>
    <submittedName>
        <fullName evidence="4">Class I SAM-dependent methyltransferase</fullName>
        <ecNumber evidence="4">2.1.1.222</ecNumber>
        <ecNumber evidence="4">2.1.1.64</ecNumber>
    </submittedName>
</protein>
<sequence length="240" mass="25353">MTEEFSKAYWEDHYQGRATGHGHAGEHGHAAGHGHAASHGHGHGADHGHAAGGKPTNPQLVAEIAGLTPGTALDAGCGEGAEAIWLATQGWQVTAVDIADSALRRARSHAQDTDGAVAERIDWLRADLSDWTPPAERFDLVCSLYVHPTSSRESLAARLAAAVAPGGTLLIVGHHPSDPRPGISPAAVRDVHFTADEVAAGLDPDHWEIVVAESRQRPATGPDGHEHTFHDTVLRARKLH</sequence>
<accession>A0ABW2GNQ4</accession>
<keyword evidence="5" id="KW-1185">Reference proteome</keyword>
<dbReference type="GO" id="GO:0061542">
    <property type="term" value="F:3-demethylubiquinol 3-O-methyltransferase activity"/>
    <property type="evidence" value="ECO:0007669"/>
    <property type="project" value="UniProtKB-EC"/>
</dbReference>
<keyword evidence="4" id="KW-0489">Methyltransferase</keyword>